<proteinExistence type="predicted"/>
<protein>
    <submittedName>
        <fullName evidence="2">Phage baseplate assembly protein V</fullName>
    </submittedName>
</protein>
<dbReference type="EMBL" id="FKIF01000010">
    <property type="protein sequence ID" value="SAI74562.1"/>
    <property type="molecule type" value="Genomic_DNA"/>
</dbReference>
<dbReference type="NCBIfam" id="TIGR01644">
    <property type="entry name" value="phage_P2_V"/>
    <property type="match status" value="1"/>
</dbReference>
<feature type="domain" description="Bacteriophage Mu Gp45 N-terminal" evidence="1">
    <location>
        <begin position="16"/>
        <end position="83"/>
    </location>
</feature>
<sequence length="191" mass="20124">MNFSAAVGRLRLAIARALIGGVDDAGGLQTMQVRIQAGVVRDRVERFQQYGLTSVPYDDAESVALSVGGSTNHVIVISVDDRRYRLRGLSEGEVALYDDLGQVVHLTRGGIIIRGAGWPVTVTDTPLIDLDADVRVRGGISVENQTGVGNNIAGPVNFTGDSVKHQGVDIGMNHEHDGVQAGDAVSGGPVR</sequence>
<dbReference type="RefSeq" id="WP_066133962.1">
    <property type="nucleotide sequence ID" value="NZ_FKIF01000010.1"/>
</dbReference>
<dbReference type="InterPro" id="IPR053861">
    <property type="entry name" value="Phage_Mu_Gp45_N"/>
</dbReference>
<dbReference type="Proteomes" id="UP000076848">
    <property type="component" value="Unassembled WGS sequence"/>
</dbReference>
<gene>
    <name evidence="2" type="primary">gp45</name>
    <name evidence="2" type="ORF">SAMEA3906486_05278</name>
</gene>
<dbReference type="InterPro" id="IPR014462">
    <property type="entry name" value="Phage_Mu_Gp45"/>
</dbReference>
<dbReference type="OrthoDB" id="9802994at2"/>
<evidence type="ECO:0000313" key="2">
    <source>
        <dbReference type="EMBL" id="SAI74562.1"/>
    </source>
</evidence>
<evidence type="ECO:0000259" key="1">
    <source>
        <dbReference type="Pfam" id="PF06890"/>
    </source>
</evidence>
<dbReference type="STRING" id="288768.SAMEA3906486_05278"/>
<dbReference type="AlphaFoldDB" id="A0A157SVR6"/>
<evidence type="ECO:0000313" key="3">
    <source>
        <dbReference type="Proteomes" id="UP000076848"/>
    </source>
</evidence>
<dbReference type="PIRSF" id="PIRSF012337">
    <property type="entry name" value="gp45"/>
    <property type="match status" value="1"/>
</dbReference>
<organism evidence="2 3">
    <name type="scientific">Bordetella ansorpii</name>
    <dbReference type="NCBI Taxonomy" id="288768"/>
    <lineage>
        <taxon>Bacteria</taxon>
        <taxon>Pseudomonadati</taxon>
        <taxon>Pseudomonadota</taxon>
        <taxon>Betaproteobacteria</taxon>
        <taxon>Burkholderiales</taxon>
        <taxon>Alcaligenaceae</taxon>
        <taxon>Bordetella</taxon>
    </lineage>
</organism>
<dbReference type="InterPro" id="IPR013046">
    <property type="entry name" value="GpV/Gp45"/>
</dbReference>
<name>A0A157SVR6_9BORD</name>
<dbReference type="Pfam" id="PF06890">
    <property type="entry name" value="Phage_Mu_Gp45"/>
    <property type="match status" value="1"/>
</dbReference>
<accession>A0A157SVR6</accession>
<keyword evidence="3" id="KW-1185">Reference proteome</keyword>
<reference evidence="2 3" key="1">
    <citation type="submission" date="2016-04" db="EMBL/GenBank/DDBJ databases">
        <authorList>
            <consortium name="Pathogen Informatics"/>
        </authorList>
    </citation>
    <scope>NUCLEOTIDE SEQUENCE [LARGE SCALE GENOMIC DNA]</scope>
    <source>
        <strain evidence="2 3">H050680373</strain>
    </source>
</reference>